<dbReference type="SUPFAM" id="SSF54001">
    <property type="entry name" value="Cysteine proteinases"/>
    <property type="match status" value="1"/>
</dbReference>
<feature type="domain" description="Calpain catalytic" evidence="5">
    <location>
        <begin position="182"/>
        <end position="473"/>
    </location>
</feature>
<dbReference type="Proteomes" id="UP000504638">
    <property type="component" value="Unplaced"/>
</dbReference>
<feature type="active site" evidence="2 3">
    <location>
        <position position="210"/>
    </location>
</feature>
<evidence type="ECO:0000313" key="8">
    <source>
        <dbReference type="RefSeq" id="XP_033536385.1"/>
    </source>
</evidence>
<keyword evidence="3" id="KW-0788">Thiol protease</keyword>
<dbReference type="PANTHER" id="PTHR10183:SF425">
    <property type="entry name" value="CALPAIN-5"/>
    <property type="match status" value="1"/>
</dbReference>
<protein>
    <submittedName>
        <fullName evidence="6 8">Cysteine proteinase</fullName>
    </submittedName>
</protein>
<feature type="non-terminal residue" evidence="6">
    <location>
        <position position="830"/>
    </location>
</feature>
<dbReference type="RefSeq" id="XP_033536385.1">
    <property type="nucleotide sequence ID" value="XM_033676973.1"/>
</dbReference>
<feature type="active site" evidence="2 3">
    <location>
        <position position="386"/>
    </location>
</feature>
<dbReference type="SMART" id="SM00230">
    <property type="entry name" value="CysPc"/>
    <property type="match status" value="1"/>
</dbReference>
<feature type="compositionally biased region" description="Basic and acidic residues" evidence="4">
    <location>
        <begin position="662"/>
        <end position="683"/>
    </location>
</feature>
<dbReference type="GO" id="GO:0004198">
    <property type="term" value="F:calcium-dependent cysteine-type endopeptidase activity"/>
    <property type="evidence" value="ECO:0007669"/>
    <property type="project" value="InterPro"/>
</dbReference>
<accession>A0A6G1G9Q4</accession>
<evidence type="ECO:0000313" key="6">
    <source>
        <dbReference type="EMBL" id="KAF1814754.1"/>
    </source>
</evidence>
<keyword evidence="3" id="KW-0378">Hydrolase</keyword>
<feature type="active site" evidence="2 3">
    <location>
        <position position="411"/>
    </location>
</feature>
<reference evidence="8" key="3">
    <citation type="submission" date="2025-04" db="UniProtKB">
        <authorList>
            <consortium name="RefSeq"/>
        </authorList>
    </citation>
    <scope>IDENTIFICATION</scope>
    <source>
        <strain evidence="8">CBS 781.70</strain>
    </source>
</reference>
<dbReference type="InterPro" id="IPR036213">
    <property type="entry name" value="Calpain_III_sf"/>
</dbReference>
<dbReference type="GO" id="GO:0006508">
    <property type="term" value="P:proteolysis"/>
    <property type="evidence" value="ECO:0007669"/>
    <property type="project" value="UniProtKB-KW"/>
</dbReference>
<dbReference type="PROSITE" id="PS00139">
    <property type="entry name" value="THIOL_PROTEASE_CYS"/>
    <property type="match status" value="1"/>
</dbReference>
<dbReference type="OrthoDB" id="424753at2759"/>
<feature type="compositionally biased region" description="Polar residues" evidence="4">
    <location>
        <begin position="713"/>
        <end position="729"/>
    </location>
</feature>
<sequence length="830" mass="92631">MADEQPRHKYPRMPPQEAITLFWSRFLSQTPSTAHCIFPPTLYADLLPPETSPYGASSSRNAVESYEEAAAACRARVRSIVRECERTNEKFTDAEFDIEDDFAEARHNYLYGLLHNPEFNGGKAETEETKVASTSLERGLSSRLGTGILGSNPTLGPRDVKASRKGLVRESDSLDKPESVHRIDYIFEKPQFKRGEFSNMDVQQGRLGDCWWLAAVATLCVNGLIDKVFIEHDEECGVYGFVFYKDGEWIWTVVDDNLYLSHADYSSNDYDAGGKLEKRYKNWLQTGSEALKFAKSVDENVTWLPLLEKAYAKVHGDYEAIDGGCCGEGVEDLTGGVTTFIFTSKILRKERLWKEMLNPNKEFVFTVSSSSPTPEQDHSRGIPTCHGYSILRATEETSDDGEVFRLVKVRNPWGHRSHDGSGEWDGAWSDGSKEWNLHWMQKLEHEFKDDGIFWISYEDLLKRFRAIERTRIFGKEWHVTQKWTSVSVSWMTGFLKTKYEITIEEAGPVVIVLSRPDSRYYKSLGGQYKFGLQFILKNVDSQEQLVHVRTVDDEFRSVSVELQLEPGTYEVIPCIAAAKVSDYMAVEDVVRKYAGKNPSKLRQLGINHDVAYAKGLNQAQVSEALGLRAEEATLTKEGATTDNTKEKPVRKVNLENSMTADIARRPKVTVDEKETNSASEKHGSASSASRKNGTKSGDSEAKVKAGCTDSRSHSFPTQKGSSTRISSMEVSKGPTVAKKFVKTMERQSGANDQGDKADPTVNEDAEEPVGDAEEPASDAEKPAGDAEKPAGDDEFEEPWNAVCVIGLRVHTKNSESTVKVIAHKGSGDVA</sequence>
<dbReference type="PRINTS" id="PR00704">
    <property type="entry name" value="CALPAIN"/>
</dbReference>
<dbReference type="InterPro" id="IPR038765">
    <property type="entry name" value="Papain-like_cys_pep_sf"/>
</dbReference>
<gene>
    <name evidence="6 8" type="ORF">P152DRAFT_411533</name>
</gene>
<organism evidence="6">
    <name type="scientific">Eremomyces bilateralis CBS 781.70</name>
    <dbReference type="NCBI Taxonomy" id="1392243"/>
    <lineage>
        <taxon>Eukaryota</taxon>
        <taxon>Fungi</taxon>
        <taxon>Dikarya</taxon>
        <taxon>Ascomycota</taxon>
        <taxon>Pezizomycotina</taxon>
        <taxon>Dothideomycetes</taxon>
        <taxon>Dothideomycetes incertae sedis</taxon>
        <taxon>Eremomycetales</taxon>
        <taxon>Eremomycetaceae</taxon>
        <taxon>Eremomyces</taxon>
    </lineage>
</organism>
<dbReference type="InterPro" id="IPR000169">
    <property type="entry name" value="Pept_cys_AS"/>
</dbReference>
<proteinExistence type="inferred from homology"/>
<comment type="similarity">
    <text evidence="1">Belongs to the peptidase C2 family.</text>
</comment>
<dbReference type="InterPro" id="IPR001300">
    <property type="entry name" value="Peptidase_C2_calpain_cat"/>
</dbReference>
<evidence type="ECO:0000259" key="5">
    <source>
        <dbReference type="PROSITE" id="PS50203"/>
    </source>
</evidence>
<evidence type="ECO:0000313" key="7">
    <source>
        <dbReference type="Proteomes" id="UP000504638"/>
    </source>
</evidence>
<dbReference type="InterPro" id="IPR022684">
    <property type="entry name" value="Calpain_cysteine_protease"/>
</dbReference>
<evidence type="ECO:0000256" key="4">
    <source>
        <dbReference type="SAM" id="MobiDB-lite"/>
    </source>
</evidence>
<name>A0A6G1G9Q4_9PEZI</name>
<keyword evidence="3" id="KW-0645">Protease</keyword>
<feature type="compositionally biased region" description="Basic and acidic residues" evidence="4">
    <location>
        <begin position="778"/>
        <end position="791"/>
    </location>
</feature>
<dbReference type="GeneID" id="54417543"/>
<dbReference type="PANTHER" id="PTHR10183">
    <property type="entry name" value="CALPAIN"/>
    <property type="match status" value="1"/>
</dbReference>
<dbReference type="EMBL" id="ML975152">
    <property type="protein sequence ID" value="KAF1814754.1"/>
    <property type="molecule type" value="Genomic_DNA"/>
</dbReference>
<evidence type="ECO:0000256" key="1">
    <source>
        <dbReference type="ARBA" id="ARBA00007623"/>
    </source>
</evidence>
<feature type="region of interest" description="Disordered" evidence="4">
    <location>
        <begin position="654"/>
        <end position="797"/>
    </location>
</feature>
<evidence type="ECO:0000256" key="3">
    <source>
        <dbReference type="PROSITE-ProRule" id="PRU00239"/>
    </source>
</evidence>
<dbReference type="Gene3D" id="3.90.70.10">
    <property type="entry name" value="Cysteine proteinases"/>
    <property type="match status" value="1"/>
</dbReference>
<dbReference type="PROSITE" id="PS50203">
    <property type="entry name" value="CALPAIN_CAT"/>
    <property type="match status" value="1"/>
</dbReference>
<feature type="compositionally biased region" description="Acidic residues" evidence="4">
    <location>
        <begin position="761"/>
        <end position="777"/>
    </location>
</feature>
<evidence type="ECO:0000256" key="2">
    <source>
        <dbReference type="PIRSR" id="PIRSR622684-1"/>
    </source>
</evidence>
<reference evidence="6 8" key="1">
    <citation type="submission" date="2020-01" db="EMBL/GenBank/DDBJ databases">
        <authorList>
            <consortium name="DOE Joint Genome Institute"/>
            <person name="Haridas S."/>
            <person name="Albert R."/>
            <person name="Binder M."/>
            <person name="Bloem J."/>
            <person name="Labutti K."/>
            <person name="Salamov A."/>
            <person name="Andreopoulos B."/>
            <person name="Baker S.E."/>
            <person name="Barry K."/>
            <person name="Bills G."/>
            <person name="Bluhm B.H."/>
            <person name="Cannon C."/>
            <person name="Castanera R."/>
            <person name="Culley D.E."/>
            <person name="Daum C."/>
            <person name="Ezra D."/>
            <person name="Gonzalez J.B."/>
            <person name="Henrissat B."/>
            <person name="Kuo A."/>
            <person name="Liang C."/>
            <person name="Lipzen A."/>
            <person name="Lutzoni F."/>
            <person name="Magnuson J."/>
            <person name="Mondo S."/>
            <person name="Nolan M."/>
            <person name="Ohm R."/>
            <person name="Pangilinan J."/>
            <person name="Park H.-J."/>
            <person name="Ramirez L."/>
            <person name="Alfaro M."/>
            <person name="Sun H."/>
            <person name="Tritt A."/>
            <person name="Yoshinaga Y."/>
            <person name="Zwiers L.-H."/>
            <person name="Turgeon B.G."/>
            <person name="Goodwin S.B."/>
            <person name="Spatafora J.W."/>
            <person name="Crous P.W."/>
            <person name="Grigoriev I.V."/>
        </authorList>
    </citation>
    <scope>NUCLEOTIDE SEQUENCE</scope>
    <source>
        <strain evidence="6 8">CBS 781.70</strain>
    </source>
</reference>
<dbReference type="SUPFAM" id="SSF49758">
    <property type="entry name" value="Calpain large subunit, middle domain (domain III)"/>
    <property type="match status" value="1"/>
</dbReference>
<reference evidence="8" key="2">
    <citation type="submission" date="2020-04" db="EMBL/GenBank/DDBJ databases">
        <authorList>
            <consortium name="NCBI Genome Project"/>
        </authorList>
    </citation>
    <scope>NUCLEOTIDE SEQUENCE</scope>
    <source>
        <strain evidence="8">CBS 781.70</strain>
    </source>
</reference>
<feature type="compositionally biased region" description="Polar residues" evidence="4">
    <location>
        <begin position="684"/>
        <end position="696"/>
    </location>
</feature>
<dbReference type="Pfam" id="PF00648">
    <property type="entry name" value="Peptidase_C2"/>
    <property type="match status" value="1"/>
</dbReference>
<dbReference type="AlphaFoldDB" id="A0A6G1G9Q4"/>
<keyword evidence="7" id="KW-1185">Reference proteome</keyword>